<evidence type="ECO:0000256" key="1">
    <source>
        <dbReference type="SAM" id="Phobius"/>
    </source>
</evidence>
<feature type="transmembrane region" description="Helical" evidence="1">
    <location>
        <begin position="52"/>
        <end position="69"/>
    </location>
</feature>
<dbReference type="Proteomes" id="UP000470772">
    <property type="component" value="Unassembled WGS sequence"/>
</dbReference>
<dbReference type="EMBL" id="WGGD01000005">
    <property type="protein sequence ID" value="MUN28396.1"/>
    <property type="molecule type" value="Genomic_DNA"/>
</dbReference>
<reference evidence="3 4" key="1">
    <citation type="submission" date="2019-10" db="EMBL/GenBank/DDBJ databases">
        <title>Sequencing and Assembly of Multiple Reported Metal-Biooxidizing Members of the Extremely Thermoacidophilic Archaeal Family Sulfolobaceae.</title>
        <authorList>
            <person name="Counts J.A."/>
            <person name="Kelly R.M."/>
        </authorList>
    </citation>
    <scope>NUCLEOTIDE SEQUENCE [LARGE SCALE GENOMIC DNA]</scope>
    <source>
        <strain evidence="3 4">DSM 6482</strain>
    </source>
</reference>
<gene>
    <name evidence="3" type="ORF">GC250_02695</name>
</gene>
<sequence length="71" mass="8128">MVKYCPNCGHPNYDSNEICINCGFNFKAAPFVRENVKKIEKEKPGQFSRKDYVAIAMSIILIVIILLLYSK</sequence>
<accession>A0A6A9QHB6</accession>
<feature type="domain" description="Zinc-ribbon" evidence="2">
    <location>
        <begin position="4"/>
        <end position="24"/>
    </location>
</feature>
<dbReference type="AlphaFoldDB" id="A0A6A9QHB6"/>
<evidence type="ECO:0000313" key="3">
    <source>
        <dbReference type="EMBL" id="MUN28396.1"/>
    </source>
</evidence>
<evidence type="ECO:0000259" key="2">
    <source>
        <dbReference type="Pfam" id="PF13240"/>
    </source>
</evidence>
<keyword evidence="4" id="KW-1185">Reference proteome</keyword>
<proteinExistence type="predicted"/>
<dbReference type="RefSeq" id="WP_156016221.1">
    <property type="nucleotide sequence ID" value="NZ_BBBY01000004.1"/>
</dbReference>
<comment type="caution">
    <text evidence="3">The sequence shown here is derived from an EMBL/GenBank/DDBJ whole genome shotgun (WGS) entry which is preliminary data.</text>
</comment>
<organism evidence="3 4">
    <name type="scientific">Sulfuracidifex metallicus DSM 6482 = JCM 9184</name>
    <dbReference type="NCBI Taxonomy" id="523847"/>
    <lineage>
        <taxon>Archaea</taxon>
        <taxon>Thermoproteota</taxon>
        <taxon>Thermoprotei</taxon>
        <taxon>Sulfolobales</taxon>
        <taxon>Sulfolobaceae</taxon>
        <taxon>Sulfuracidifex</taxon>
    </lineage>
</organism>
<dbReference type="OrthoDB" id="77949at2157"/>
<name>A0A6A9QHB6_SULME</name>
<keyword evidence="1" id="KW-1133">Transmembrane helix</keyword>
<evidence type="ECO:0000313" key="4">
    <source>
        <dbReference type="Proteomes" id="UP000470772"/>
    </source>
</evidence>
<keyword evidence="1" id="KW-0472">Membrane</keyword>
<keyword evidence="1" id="KW-0812">Transmembrane</keyword>
<dbReference type="Pfam" id="PF13240">
    <property type="entry name" value="Zn_Ribbon_1"/>
    <property type="match status" value="1"/>
</dbReference>
<protein>
    <recommendedName>
        <fullName evidence="2">Zinc-ribbon domain-containing protein</fullName>
    </recommendedName>
</protein>
<dbReference type="InterPro" id="IPR026870">
    <property type="entry name" value="Zinc_ribbon_dom"/>
</dbReference>